<gene>
    <name evidence="1" type="ORF">KIV10_09185</name>
</gene>
<evidence type="ECO:0000313" key="2">
    <source>
        <dbReference type="Proteomes" id="UP001297092"/>
    </source>
</evidence>
<organism evidence="1 2">
    <name type="scientific">Aequorivita echinoideorum</name>
    <dbReference type="NCBI Taxonomy" id="1549647"/>
    <lineage>
        <taxon>Bacteria</taxon>
        <taxon>Pseudomonadati</taxon>
        <taxon>Bacteroidota</taxon>
        <taxon>Flavobacteriia</taxon>
        <taxon>Flavobacteriales</taxon>
        <taxon>Flavobacteriaceae</taxon>
        <taxon>Aequorivita</taxon>
    </lineage>
</organism>
<name>A0ABS5S7F4_9FLAO</name>
<reference evidence="1 2" key="1">
    <citation type="submission" date="2021-05" db="EMBL/GenBank/DDBJ databases">
        <title>Aequorivita echinoideorum JCM 30378 genome.</title>
        <authorList>
            <person name="Zhang H."/>
            <person name="Li C."/>
        </authorList>
    </citation>
    <scope>NUCLEOTIDE SEQUENCE [LARGE SCALE GENOMIC DNA]</scope>
    <source>
        <strain evidence="1 2">JCM30378</strain>
    </source>
</reference>
<keyword evidence="2" id="KW-1185">Reference proteome</keyword>
<dbReference type="Proteomes" id="UP001297092">
    <property type="component" value="Unassembled WGS sequence"/>
</dbReference>
<dbReference type="EMBL" id="JAHCTB010000004">
    <property type="protein sequence ID" value="MBT0608354.1"/>
    <property type="molecule type" value="Genomic_DNA"/>
</dbReference>
<comment type="caution">
    <text evidence="1">The sequence shown here is derived from an EMBL/GenBank/DDBJ whole genome shotgun (WGS) entry which is preliminary data.</text>
</comment>
<evidence type="ECO:0000313" key="1">
    <source>
        <dbReference type="EMBL" id="MBT0608354.1"/>
    </source>
</evidence>
<sequence>MSLLESIFEALAKTSRGKNKFHIFKGKSGTYMKYGSDSSGRKGRTIWWKKK</sequence>
<accession>A0ABS5S7F4</accession>
<proteinExistence type="predicted"/>
<protein>
    <submittedName>
        <fullName evidence="1">Uncharacterized protein</fullName>
    </submittedName>
</protein>